<feature type="chain" id="PRO_5032900463" evidence="2">
    <location>
        <begin position="30"/>
        <end position="1434"/>
    </location>
</feature>
<dbReference type="GeneID" id="300656418"/>
<proteinExistence type="predicted"/>
<gene>
    <name evidence="4" type="ORF">GTQ45_01285</name>
</gene>
<dbReference type="RefSeq" id="WP_160586473.1">
    <property type="nucleotide sequence ID" value="NZ_BMHN01000001.1"/>
</dbReference>
<evidence type="ECO:0000256" key="2">
    <source>
        <dbReference type="SAM" id="SignalP"/>
    </source>
</evidence>
<feature type="region of interest" description="Disordered" evidence="1">
    <location>
        <begin position="1403"/>
        <end position="1423"/>
    </location>
</feature>
<keyword evidence="5" id="KW-1185">Reference proteome</keyword>
<dbReference type="InterPro" id="IPR008638">
    <property type="entry name" value="FhaB/CdiA-like_TPS"/>
</dbReference>
<evidence type="ECO:0000313" key="5">
    <source>
        <dbReference type="Proteomes" id="UP000470384"/>
    </source>
</evidence>
<feature type="signal peptide" evidence="2">
    <location>
        <begin position="1"/>
        <end position="29"/>
    </location>
</feature>
<keyword evidence="2" id="KW-0732">Signal</keyword>
<feature type="compositionally biased region" description="Acidic residues" evidence="1">
    <location>
        <begin position="1404"/>
        <end position="1417"/>
    </location>
</feature>
<dbReference type="SMART" id="SM00912">
    <property type="entry name" value="Haemagg_act"/>
    <property type="match status" value="1"/>
</dbReference>
<dbReference type="InterPro" id="IPR050909">
    <property type="entry name" value="Bact_Autotransporter_VF"/>
</dbReference>
<comment type="caution">
    <text evidence="4">The sequence shown here is derived from an EMBL/GenBank/DDBJ whole genome shotgun (WGS) entry which is preliminary data.</text>
</comment>
<dbReference type="PANTHER" id="PTHR12338:SF5">
    <property type="entry name" value="ANTIGEN 43-RELATED"/>
    <property type="match status" value="1"/>
</dbReference>
<accession>A0A845Q8H8</accession>
<protein>
    <submittedName>
        <fullName evidence="4">Filamentous hemagglutinin N-terminal domain-containing protein</fullName>
    </submittedName>
</protein>
<organism evidence="4 5">
    <name type="scientific">Pyruvatibacter mobilis</name>
    <dbReference type="NCBI Taxonomy" id="1712261"/>
    <lineage>
        <taxon>Bacteria</taxon>
        <taxon>Pseudomonadati</taxon>
        <taxon>Pseudomonadota</taxon>
        <taxon>Alphaproteobacteria</taxon>
        <taxon>Hyphomicrobiales</taxon>
        <taxon>Parvibaculaceae</taxon>
        <taxon>Pyruvatibacter</taxon>
    </lineage>
</organism>
<dbReference type="PANTHER" id="PTHR12338">
    <property type="entry name" value="AUTOTRANSPORTER"/>
    <property type="match status" value="1"/>
</dbReference>
<sequence length="1434" mass="138464">MRRARLHRVSVVALLAGAGFAAPSAPALADPSGGSIVQASDAAANSIGGAPGAVVITQGSDRIAIDWETFSIDNGQSVTFLQPGNQAIALNRVIGSGGPIPQSVIDGVLQANGHVWLLNPSGIAFGSNANVDVGGLLATSADIDPATFIALDPTTDTYAFAGGAGAVTNSGDLDAQGLMALVAPVVTNSGDLTSSHGDVLLGGAEAYRLKFVSTARNNGAAFDELLVTDFIIDTASSGVGAGGDVVHQTAAGRAIGGRVIANASRAGGGAFLNMEGLVEAQDVGALSGDVFLLGGVDITGSTLGATATDAIKTDNMTIVAPDTATGKGTAITIGGNAGPPSTGGGASSTGNIALTATSGDITTSGDFDATAGTISFIASNGAIDAGDLTATGDITLTAQDIDIVGTNRSIASTGGAVSLTATGGGASNISSTGVLDIDGDNVSLSGPVMATSIDIDADNGGVAANGLTASAGSVSIDATGAVDVDDVSATTTARVVSSAGAVDVGNVTGPGGVTISGTDVDLTGAGGSVQSSGGTVAITATGGGANNISAAGAIDIDGDVVTLSGPLTGTGVDILADVGNVTAGDVTATAGNVRVDTPVNITLGDVTASGTVVIGGPGLNTDSIDVGDISGATSVGLFGTDIDLVGTNGSVRSANGFVQLTARTATDGILSAGAIDIDAHSFVALHGNLSGGDNITVDSTASWISSTTSTGDMVSTTSGSVALNAPGTITVGDVTATTTASVTSTGDAVDVGNVTAPGGITVSGTDIDLTGAGGILLATGGAVALTASGGGANNISSATSIDVDGTSVSLSGPVTASNNVAVTASTGNAQATGSVSSTTGSVVIEAANGDVDVTSLSGATGVTVAARDVDLTGAVNGGTGTASLTATAGNISTPNLFDVDAGAVLLSGPVTAGGGIDIDAATGGVTASGGSLTATGGTVDVSAPVAVVSLDGVSSPGDLTLRGAAVTFIGNLVAQGQILLEAFTGSVTGTGTSSITGPNAGLTARAIGGTVTLNDVNIGNDLSALGGAVTVTGSSTVGGTASLQALSGNVHVAGDLNAVGGILLIEAPSGAAVINEIASSSDVSLVVLDLDLTGTISAGDQFNLTPAGTGRTIVLGGSGGSDGVVFRLPQGFTLDASEITRISASKLQFNAGNNDLALLSATFDPAMLRELQLGTGAAYRIIAGGDVRGLPSLQLGYQEGGTDARPELILVSGSLGEDSTGGRIESLRLSSRGDIVIGTQAFFDAYDASNGDLDLATLAEPNLGQFQATEGHVFIAADQLRLASPGEIVQLNTGTGQEGKGVVFQEATGGDATIEAAEGGPTRVNLFGVVINAAGERISSFDAGLEPNLLDAGVVQNGELRLNLCVIGNSASCSIAILREAQESARSRNSALSSLTNNTLLGFEDNDFDDEDDEDDLGGVAGAGNESLWGIGLP</sequence>
<dbReference type="NCBIfam" id="TIGR01901">
    <property type="entry name" value="adhes_NPXG"/>
    <property type="match status" value="1"/>
</dbReference>
<dbReference type="Proteomes" id="UP000470384">
    <property type="component" value="Unassembled WGS sequence"/>
</dbReference>
<evidence type="ECO:0000259" key="3">
    <source>
        <dbReference type="SMART" id="SM00912"/>
    </source>
</evidence>
<dbReference type="InterPro" id="IPR012334">
    <property type="entry name" value="Pectin_lyas_fold"/>
</dbReference>
<reference evidence="4 5" key="1">
    <citation type="journal article" date="2016" name="Int. J. Syst. Evol. Microbiol.">
        <title>Pyruvatibacter mobilis gen. nov., sp. nov., a marine bacterium from the culture broth of Picochlorum sp. 122.</title>
        <authorList>
            <person name="Wang G."/>
            <person name="Tang M."/>
            <person name="Wu H."/>
            <person name="Dai S."/>
            <person name="Li T."/>
            <person name="Chen C."/>
            <person name="He H."/>
            <person name="Fan J."/>
            <person name="Xiang W."/>
            <person name="Li X."/>
        </authorList>
    </citation>
    <scope>NUCLEOTIDE SEQUENCE [LARGE SCALE GENOMIC DNA]</scope>
    <source>
        <strain evidence="4 5">GYP-11</strain>
    </source>
</reference>
<dbReference type="EMBL" id="WXYQ01000001">
    <property type="protein sequence ID" value="NBG94361.1"/>
    <property type="molecule type" value="Genomic_DNA"/>
</dbReference>
<dbReference type="OrthoDB" id="1776524at2"/>
<dbReference type="SUPFAM" id="SSF51126">
    <property type="entry name" value="Pectin lyase-like"/>
    <property type="match status" value="1"/>
</dbReference>
<evidence type="ECO:0000256" key="1">
    <source>
        <dbReference type="SAM" id="MobiDB-lite"/>
    </source>
</evidence>
<feature type="domain" description="Filamentous haemagglutinin FhaB/tRNA nuclease CdiA-like TPS" evidence="3">
    <location>
        <begin position="27"/>
        <end position="147"/>
    </location>
</feature>
<dbReference type="Pfam" id="PF05860">
    <property type="entry name" value="TPS"/>
    <property type="match status" value="1"/>
</dbReference>
<dbReference type="Gene3D" id="2.160.20.10">
    <property type="entry name" value="Single-stranded right-handed beta-helix, Pectin lyase-like"/>
    <property type="match status" value="1"/>
</dbReference>
<dbReference type="InterPro" id="IPR011050">
    <property type="entry name" value="Pectin_lyase_fold/virulence"/>
</dbReference>
<name>A0A845Q8H8_9HYPH</name>
<evidence type="ECO:0000313" key="4">
    <source>
        <dbReference type="EMBL" id="NBG94361.1"/>
    </source>
</evidence>